<feature type="compositionally biased region" description="Basic and acidic residues" evidence="1">
    <location>
        <begin position="17"/>
        <end position="26"/>
    </location>
</feature>
<keyword evidence="3" id="KW-1185">Reference proteome</keyword>
<proteinExistence type="predicted"/>
<keyword evidence="2" id="KW-1133">Transmembrane helix</keyword>
<dbReference type="WBParaSite" id="ACAC_0000904301-mRNA-1">
    <property type="protein sequence ID" value="ACAC_0000904301-mRNA-1"/>
    <property type="gene ID" value="ACAC_0000904301"/>
</dbReference>
<feature type="transmembrane region" description="Helical" evidence="2">
    <location>
        <begin position="134"/>
        <end position="152"/>
    </location>
</feature>
<dbReference type="STRING" id="6313.A0A0K0DE18"/>
<dbReference type="Proteomes" id="UP000035642">
    <property type="component" value="Unassembled WGS sequence"/>
</dbReference>
<name>A0A0K0DE18_ANGCA</name>
<evidence type="ECO:0000313" key="3">
    <source>
        <dbReference type="Proteomes" id="UP000035642"/>
    </source>
</evidence>
<accession>A0A0K0DE18</accession>
<reference evidence="4" key="2">
    <citation type="submission" date="2017-02" db="UniProtKB">
        <authorList>
            <consortium name="WormBaseParasite"/>
        </authorList>
    </citation>
    <scope>IDENTIFICATION</scope>
</reference>
<evidence type="ECO:0000256" key="1">
    <source>
        <dbReference type="SAM" id="MobiDB-lite"/>
    </source>
</evidence>
<organism evidence="3 4">
    <name type="scientific">Angiostrongylus cantonensis</name>
    <name type="common">Rat lungworm</name>
    <dbReference type="NCBI Taxonomy" id="6313"/>
    <lineage>
        <taxon>Eukaryota</taxon>
        <taxon>Metazoa</taxon>
        <taxon>Ecdysozoa</taxon>
        <taxon>Nematoda</taxon>
        <taxon>Chromadorea</taxon>
        <taxon>Rhabditida</taxon>
        <taxon>Rhabditina</taxon>
        <taxon>Rhabditomorpha</taxon>
        <taxon>Strongyloidea</taxon>
        <taxon>Metastrongylidae</taxon>
        <taxon>Angiostrongylus</taxon>
    </lineage>
</organism>
<protein>
    <submittedName>
        <fullName evidence="4">Enhancer of polycomb-like protein</fullName>
    </submittedName>
</protein>
<feature type="region of interest" description="Disordered" evidence="1">
    <location>
        <begin position="1"/>
        <end position="27"/>
    </location>
</feature>
<keyword evidence="2" id="KW-0472">Membrane</keyword>
<keyword evidence="2" id="KW-0812">Transmembrane</keyword>
<reference evidence="3" key="1">
    <citation type="submission" date="2012-09" db="EMBL/GenBank/DDBJ databases">
        <authorList>
            <person name="Martin A.A."/>
        </authorList>
    </citation>
    <scope>NUCLEOTIDE SEQUENCE</scope>
</reference>
<dbReference type="AlphaFoldDB" id="A0A0K0DE18"/>
<evidence type="ECO:0000313" key="4">
    <source>
        <dbReference type="WBParaSite" id="ACAC_0000904301-mRNA-1"/>
    </source>
</evidence>
<evidence type="ECO:0000256" key="2">
    <source>
        <dbReference type="SAM" id="Phobius"/>
    </source>
</evidence>
<sequence length="171" mass="20121">MPSPAKKRFREDSEDEPSFRADKSMDCADDLDDYEDTDELCHGKEDLIQPRVMLEHVEGLFDEWFARRQNDSSSQLDQENVNEYLGRPESVLMHPDFPVKPPSLTTYYSKKFGCTAAFGKVKPKHKHIVMNRILLHYAPILYDIWPLFYFIVVELNYFGLQPCRRILHSVY</sequence>